<evidence type="ECO:0000256" key="4">
    <source>
        <dbReference type="PROSITE-ProRule" id="PRU00464"/>
    </source>
</evidence>
<evidence type="ECO:0000313" key="7">
    <source>
        <dbReference type="Proteomes" id="UP000320679"/>
    </source>
</evidence>
<evidence type="ECO:0000256" key="2">
    <source>
        <dbReference type="PIRSR" id="PIRSR639383-1"/>
    </source>
</evidence>
<organism evidence="6 7">
    <name type="scientific">Aerophobetes bacterium</name>
    <dbReference type="NCBI Taxonomy" id="2030807"/>
    <lineage>
        <taxon>Bacteria</taxon>
        <taxon>Candidatus Aerophobota</taxon>
    </lineage>
</organism>
<dbReference type="GO" id="GO:0003824">
    <property type="term" value="F:catalytic activity"/>
    <property type="evidence" value="ECO:0007669"/>
    <property type="project" value="InterPro"/>
</dbReference>
<dbReference type="PROSITE" id="PS51084">
    <property type="entry name" value="HIT_2"/>
    <property type="match status" value="1"/>
</dbReference>
<feature type="short sequence motif" description="Histidine triad motif" evidence="4">
    <location>
        <begin position="118"/>
        <end position="122"/>
    </location>
</feature>
<sequence length="167" mass="19336">MERLWAPWRREYILGTRKTKGCIFCQKAKENKDEKNYVLFRGKDCLVMLNLFPYNNGHLMVAPYRHVKSVENLTEGEAKEMMKILCQMASLLKEVLHPEGFNVGMNLGKVAGAGVVDHVHLHIVPRWKGDSHFMSVLSDTRVISEALKETYNQLKAKLPRVRIKKWI</sequence>
<feature type="binding site" evidence="3">
    <location>
        <begin position="112"/>
        <end position="116"/>
    </location>
    <ligand>
        <name>substrate</name>
    </ligand>
</feature>
<evidence type="ECO:0000259" key="5">
    <source>
        <dbReference type="PROSITE" id="PS51084"/>
    </source>
</evidence>
<protein>
    <submittedName>
        <fullName evidence="6">HIT domain-containing protein</fullName>
    </submittedName>
</protein>
<dbReference type="InterPro" id="IPR052908">
    <property type="entry name" value="AP-4-A_phosphorylase"/>
</dbReference>
<dbReference type="EMBL" id="SOJK01000148">
    <property type="protein sequence ID" value="TET45961.1"/>
    <property type="molecule type" value="Genomic_DNA"/>
</dbReference>
<dbReference type="InterPro" id="IPR036265">
    <property type="entry name" value="HIT-like_sf"/>
</dbReference>
<gene>
    <name evidence="6" type="ORF">E3J59_03425</name>
</gene>
<feature type="domain" description="HIT" evidence="5">
    <location>
        <begin position="23"/>
        <end position="133"/>
    </location>
</feature>
<name>A0A523UUJ6_UNCAE</name>
<dbReference type="GO" id="GO:0000166">
    <property type="term" value="F:nucleotide binding"/>
    <property type="evidence" value="ECO:0007669"/>
    <property type="project" value="UniProtKB-KW"/>
</dbReference>
<feature type="binding site" evidence="3">
    <location>
        <position position="50"/>
    </location>
    <ligand>
        <name>substrate</name>
    </ligand>
</feature>
<feature type="active site" description="Tele-AMP-histidine intermediate" evidence="2">
    <location>
        <position position="120"/>
    </location>
</feature>
<evidence type="ECO:0000256" key="3">
    <source>
        <dbReference type="PIRSR" id="PIRSR639383-2"/>
    </source>
</evidence>
<dbReference type="SUPFAM" id="SSF54197">
    <property type="entry name" value="HIT-like"/>
    <property type="match status" value="1"/>
</dbReference>
<dbReference type="Gene3D" id="3.30.428.10">
    <property type="entry name" value="HIT-like"/>
    <property type="match status" value="1"/>
</dbReference>
<dbReference type="AlphaFoldDB" id="A0A523UUJ6"/>
<feature type="binding site" evidence="3">
    <location>
        <position position="122"/>
    </location>
    <ligand>
        <name>substrate</name>
    </ligand>
</feature>
<proteinExistence type="predicted"/>
<evidence type="ECO:0000313" key="6">
    <source>
        <dbReference type="EMBL" id="TET45961.1"/>
    </source>
</evidence>
<dbReference type="CDD" id="cd01275">
    <property type="entry name" value="FHIT"/>
    <property type="match status" value="1"/>
</dbReference>
<dbReference type="InterPro" id="IPR011146">
    <property type="entry name" value="HIT-like"/>
</dbReference>
<dbReference type="InterPro" id="IPR039383">
    <property type="entry name" value="FHIT"/>
</dbReference>
<accession>A0A523UUJ6</accession>
<reference evidence="6 7" key="1">
    <citation type="submission" date="2019-03" db="EMBL/GenBank/DDBJ databases">
        <title>Metabolic potential of uncultured bacteria and archaea associated with petroleum seepage in deep-sea sediments.</title>
        <authorList>
            <person name="Dong X."/>
            <person name="Hubert C."/>
        </authorList>
    </citation>
    <scope>NUCLEOTIDE SEQUENCE [LARGE SCALE GENOMIC DNA]</scope>
    <source>
        <strain evidence="6">E29_bin78</strain>
    </source>
</reference>
<dbReference type="Pfam" id="PF01230">
    <property type="entry name" value="HIT"/>
    <property type="match status" value="1"/>
</dbReference>
<dbReference type="Proteomes" id="UP000320679">
    <property type="component" value="Unassembled WGS sequence"/>
</dbReference>
<keyword evidence="1" id="KW-0547">Nucleotide-binding</keyword>
<dbReference type="PANTHER" id="PTHR42997">
    <property type="entry name" value="HIT FAMILY HYDROLASE"/>
    <property type="match status" value="1"/>
</dbReference>
<dbReference type="PANTHER" id="PTHR42997:SF1">
    <property type="entry name" value="AP-4-A PHOSPHORYLASE"/>
    <property type="match status" value="1"/>
</dbReference>
<evidence type="ECO:0000256" key="1">
    <source>
        <dbReference type="ARBA" id="ARBA00022741"/>
    </source>
</evidence>
<comment type="caution">
    <text evidence="6">The sequence shown here is derived from an EMBL/GenBank/DDBJ whole genome shotgun (WGS) entry which is preliminary data.</text>
</comment>